<dbReference type="InParanoid" id="A0A1X7SRV7"/>
<organism evidence="3">
    <name type="scientific">Amphimedon queenslandica</name>
    <name type="common">Sponge</name>
    <dbReference type="NCBI Taxonomy" id="400682"/>
    <lineage>
        <taxon>Eukaryota</taxon>
        <taxon>Metazoa</taxon>
        <taxon>Porifera</taxon>
        <taxon>Demospongiae</taxon>
        <taxon>Heteroscleromorpha</taxon>
        <taxon>Haplosclerida</taxon>
        <taxon>Niphatidae</taxon>
        <taxon>Amphimedon</taxon>
    </lineage>
</organism>
<keyword evidence="2" id="KW-0472">Membrane</keyword>
<feature type="region of interest" description="Disordered" evidence="1">
    <location>
        <begin position="31"/>
        <end position="112"/>
    </location>
</feature>
<name>A0A1X7SRV7_AMPQE</name>
<dbReference type="AlphaFoldDB" id="A0A1X7SRV7"/>
<keyword evidence="2" id="KW-1133">Transmembrane helix</keyword>
<evidence type="ECO:0000313" key="3">
    <source>
        <dbReference type="EnsemblMetazoa" id="Aqu2.1.04872_001"/>
    </source>
</evidence>
<evidence type="ECO:0000256" key="2">
    <source>
        <dbReference type="SAM" id="Phobius"/>
    </source>
</evidence>
<dbReference type="EnsemblMetazoa" id="Aqu2.1.04872_001">
    <property type="protein sequence ID" value="Aqu2.1.04872_001"/>
    <property type="gene ID" value="Aqu2.1.04872"/>
</dbReference>
<reference evidence="3" key="1">
    <citation type="submission" date="2017-05" db="UniProtKB">
        <authorList>
            <consortium name="EnsemblMetazoa"/>
        </authorList>
    </citation>
    <scope>IDENTIFICATION</scope>
</reference>
<protein>
    <submittedName>
        <fullName evidence="3">Uncharacterized protein</fullName>
    </submittedName>
</protein>
<feature type="transmembrane region" description="Helical" evidence="2">
    <location>
        <begin position="6"/>
        <end position="27"/>
    </location>
</feature>
<feature type="compositionally biased region" description="Basic and acidic residues" evidence="1">
    <location>
        <begin position="82"/>
        <end position="112"/>
    </location>
</feature>
<evidence type="ECO:0000256" key="1">
    <source>
        <dbReference type="SAM" id="MobiDB-lite"/>
    </source>
</evidence>
<proteinExistence type="predicted"/>
<accession>A0A1X7SRV7</accession>
<keyword evidence="2" id="KW-0812">Transmembrane</keyword>
<sequence length="112" mass="12481">MDTVSLLYRGVLYVEILTSIFGLTTILRKCQKSKKYPSSKAPPILEEGVGSSGMRRTHGGHSLIGGGRSGNESSSEGEGEGEGGRERQRQRQRQRERERDGRRDRQTDRGSM</sequence>